<dbReference type="AlphaFoldDB" id="A0A158B3B3"/>
<keyword evidence="4" id="KW-1185">Reference proteome</keyword>
<proteinExistence type="predicted"/>
<evidence type="ECO:0000313" key="4">
    <source>
        <dbReference type="Proteomes" id="UP000054911"/>
    </source>
</evidence>
<dbReference type="EMBL" id="FCOE02000008">
    <property type="protein sequence ID" value="SAK64469.1"/>
    <property type="molecule type" value="Genomic_DNA"/>
</dbReference>
<evidence type="ECO:0000259" key="2">
    <source>
        <dbReference type="SMART" id="SM00834"/>
    </source>
</evidence>
<organism evidence="3 4">
    <name type="scientific">Caballeronia pedi</name>
    <dbReference type="NCBI Taxonomy" id="1777141"/>
    <lineage>
        <taxon>Bacteria</taxon>
        <taxon>Pseudomonadati</taxon>
        <taxon>Pseudomonadota</taxon>
        <taxon>Betaproteobacteria</taxon>
        <taxon>Burkholderiales</taxon>
        <taxon>Burkholderiaceae</taxon>
        <taxon>Caballeronia</taxon>
    </lineage>
</organism>
<dbReference type="STRING" id="1777141.AWB80_03012"/>
<comment type="caution">
    <text evidence="3">The sequence shown here is derived from an EMBL/GenBank/DDBJ whole genome shotgun (WGS) entry which is preliminary data.</text>
</comment>
<evidence type="ECO:0000256" key="1">
    <source>
        <dbReference type="SAM" id="MobiDB-lite"/>
    </source>
</evidence>
<dbReference type="NCBIfam" id="TIGR02605">
    <property type="entry name" value="CxxC_CxxC_SSSS"/>
    <property type="match status" value="1"/>
</dbReference>
<gene>
    <name evidence="3" type="ORF">AWB80_03012</name>
</gene>
<dbReference type="SMART" id="SM00834">
    <property type="entry name" value="CxxC_CXXC_SSSS"/>
    <property type="match status" value="1"/>
</dbReference>
<reference evidence="3" key="1">
    <citation type="submission" date="2016-01" db="EMBL/GenBank/DDBJ databases">
        <authorList>
            <person name="Peeters C."/>
        </authorList>
    </citation>
    <scope>NUCLEOTIDE SEQUENCE [LARGE SCALE GENOMIC DNA]</scope>
    <source>
        <strain evidence="3">LMG 29323</strain>
    </source>
</reference>
<accession>A0A158B3B3</accession>
<dbReference type="OrthoDB" id="9813321at2"/>
<dbReference type="Proteomes" id="UP000054911">
    <property type="component" value="Unassembled WGS sequence"/>
</dbReference>
<dbReference type="Pfam" id="PF09723">
    <property type="entry name" value="Zn_ribbon_8"/>
    <property type="match status" value="1"/>
</dbReference>
<sequence length="110" mass="11809">MPIYQYECESCGSFDVMRSIADRDAPHLCPECGAQTIRAITSTAMLSLMPQSRRDACATNERSAHAPTSSKSLGYRHGPSCACCKPKASSGDAARSAMKSPAGRPWMISH</sequence>
<dbReference type="RefSeq" id="WP_061175465.1">
    <property type="nucleotide sequence ID" value="NZ_FCOE02000008.1"/>
</dbReference>
<name>A0A158B3B3_9BURK</name>
<feature type="domain" description="Putative regulatory protein FmdB zinc ribbon" evidence="2">
    <location>
        <begin position="1"/>
        <end position="41"/>
    </location>
</feature>
<dbReference type="InterPro" id="IPR013429">
    <property type="entry name" value="Regulatory_FmdB_Zinc_ribbon"/>
</dbReference>
<evidence type="ECO:0000313" key="3">
    <source>
        <dbReference type="EMBL" id="SAK64469.1"/>
    </source>
</evidence>
<feature type="region of interest" description="Disordered" evidence="1">
    <location>
        <begin position="55"/>
        <end position="110"/>
    </location>
</feature>
<protein>
    <submittedName>
        <fullName evidence="3">FmdB family regulatory protein</fullName>
    </submittedName>
</protein>